<keyword evidence="3" id="KW-0472">Membrane</keyword>
<dbReference type="Proteomes" id="UP000183208">
    <property type="component" value="Unassembled WGS sequence"/>
</dbReference>
<protein>
    <submittedName>
        <fullName evidence="8">Outer membrane immunogenic protein</fullName>
    </submittedName>
</protein>
<sequence>MSFRDFTAIAAVALAVSATTAQGADLGTRPYTKAPIAPAPVYAWTGCYIGGNVGGGWDRQGYTNVNPNRLPNFDLGSEDNSGVVGGGQVGCDYQAGSWVFGAQGMFDAADLRGSNHVVPGPTNRQFPNIFDLSARTSWVTTATLRVGYAVVPQALLYVKGGAAWTHGNLDYTITGMGVSNQTGGETRSGWVIGGGLEYLLAPNWSVFAEYNHMDFGTQTLNTQDAFGFIEPIRVSRRIDTAMAGVNFRFRP</sequence>
<evidence type="ECO:0000313" key="9">
    <source>
        <dbReference type="Proteomes" id="UP000183208"/>
    </source>
</evidence>
<evidence type="ECO:0000256" key="4">
    <source>
        <dbReference type="ARBA" id="ARBA00023237"/>
    </source>
</evidence>
<comment type="similarity">
    <text evidence="5">Belongs to the Omp25/RopB family.</text>
</comment>
<name>A0A1M6XNV0_9BRAD</name>
<organism evidence="8 9">
    <name type="scientific">Bradyrhizobium lablabi</name>
    <dbReference type="NCBI Taxonomy" id="722472"/>
    <lineage>
        <taxon>Bacteria</taxon>
        <taxon>Pseudomonadati</taxon>
        <taxon>Pseudomonadota</taxon>
        <taxon>Alphaproteobacteria</taxon>
        <taxon>Hyphomicrobiales</taxon>
        <taxon>Nitrobacteraceae</taxon>
        <taxon>Bradyrhizobium</taxon>
    </lineage>
</organism>
<dbReference type="GO" id="GO:0009279">
    <property type="term" value="C:cell outer membrane"/>
    <property type="evidence" value="ECO:0007669"/>
    <property type="project" value="UniProtKB-SubCell"/>
</dbReference>
<feature type="domain" description="Outer membrane protein beta-barrel" evidence="7">
    <location>
        <begin position="25"/>
        <end position="223"/>
    </location>
</feature>
<dbReference type="InterPro" id="IPR027385">
    <property type="entry name" value="Beta-barrel_OMP"/>
</dbReference>
<dbReference type="EMBL" id="FNTI01000001">
    <property type="protein sequence ID" value="SED00434.1"/>
    <property type="molecule type" value="Genomic_DNA"/>
</dbReference>
<keyword evidence="4" id="KW-0998">Cell outer membrane</keyword>
<evidence type="ECO:0000256" key="1">
    <source>
        <dbReference type="ARBA" id="ARBA00004442"/>
    </source>
</evidence>
<dbReference type="InterPro" id="IPR051692">
    <property type="entry name" value="OMP-like"/>
</dbReference>
<dbReference type="AlphaFoldDB" id="A0A1M6XNV0"/>
<keyword evidence="2 6" id="KW-0732">Signal</keyword>
<evidence type="ECO:0000313" key="8">
    <source>
        <dbReference type="EMBL" id="SED00434.1"/>
    </source>
</evidence>
<dbReference type="SUPFAM" id="SSF56925">
    <property type="entry name" value="OMPA-like"/>
    <property type="match status" value="1"/>
</dbReference>
<dbReference type="Pfam" id="PF13505">
    <property type="entry name" value="OMP_b-brl"/>
    <property type="match status" value="1"/>
</dbReference>
<accession>A0A1M6XNV0</accession>
<evidence type="ECO:0000256" key="3">
    <source>
        <dbReference type="ARBA" id="ARBA00023136"/>
    </source>
</evidence>
<evidence type="ECO:0000256" key="5">
    <source>
        <dbReference type="ARBA" id="ARBA00038306"/>
    </source>
</evidence>
<evidence type="ECO:0000256" key="2">
    <source>
        <dbReference type="ARBA" id="ARBA00022729"/>
    </source>
</evidence>
<proteinExistence type="inferred from homology"/>
<dbReference type="InterPro" id="IPR011250">
    <property type="entry name" value="OMP/PagP_B-barrel"/>
</dbReference>
<dbReference type="PANTHER" id="PTHR34001:SF3">
    <property type="entry name" value="BLL7405 PROTEIN"/>
    <property type="match status" value="1"/>
</dbReference>
<evidence type="ECO:0000259" key="7">
    <source>
        <dbReference type="Pfam" id="PF13505"/>
    </source>
</evidence>
<evidence type="ECO:0000256" key="6">
    <source>
        <dbReference type="SAM" id="SignalP"/>
    </source>
</evidence>
<gene>
    <name evidence="8" type="ORF">SAMN05444171_2824</name>
</gene>
<dbReference type="PANTHER" id="PTHR34001">
    <property type="entry name" value="BLL7405 PROTEIN"/>
    <property type="match status" value="1"/>
</dbReference>
<feature type="signal peptide" evidence="6">
    <location>
        <begin position="1"/>
        <end position="23"/>
    </location>
</feature>
<dbReference type="RefSeq" id="WP_074819908.1">
    <property type="nucleotide sequence ID" value="NZ_FNTI01000001.1"/>
</dbReference>
<dbReference type="Gene3D" id="2.40.160.20">
    <property type="match status" value="1"/>
</dbReference>
<reference evidence="8 9" key="1">
    <citation type="submission" date="2016-10" db="EMBL/GenBank/DDBJ databases">
        <authorList>
            <person name="de Groot N.N."/>
        </authorList>
    </citation>
    <scope>NUCLEOTIDE SEQUENCE [LARGE SCALE GENOMIC DNA]</scope>
    <source>
        <strain evidence="8 9">GAS522</strain>
    </source>
</reference>
<comment type="subcellular location">
    <subcellularLocation>
        <location evidence="1">Cell outer membrane</location>
    </subcellularLocation>
</comment>
<dbReference type="OrthoDB" id="9815357at2"/>
<feature type="chain" id="PRO_5030031592" evidence="6">
    <location>
        <begin position="24"/>
        <end position="251"/>
    </location>
</feature>